<evidence type="ECO:0000259" key="5">
    <source>
        <dbReference type="SMART" id="SM01080"/>
    </source>
</evidence>
<feature type="transmembrane region" description="Helical" evidence="2">
    <location>
        <begin position="357"/>
        <end position="376"/>
    </location>
</feature>
<evidence type="ECO:0008006" key="8">
    <source>
        <dbReference type="Google" id="ProtNLM"/>
    </source>
</evidence>
<feature type="transmembrane region" description="Helical" evidence="2">
    <location>
        <begin position="383"/>
        <end position="405"/>
    </location>
</feature>
<gene>
    <name evidence="6" type="ORF">CVV64_03425</name>
</gene>
<evidence type="ECO:0000256" key="1">
    <source>
        <dbReference type="ARBA" id="ARBA00022801"/>
    </source>
</evidence>
<dbReference type="PANTHER" id="PTHR43156">
    <property type="entry name" value="STAGE II SPORULATION PROTEIN E-RELATED"/>
    <property type="match status" value="1"/>
</dbReference>
<evidence type="ECO:0000313" key="6">
    <source>
        <dbReference type="EMBL" id="PKK91726.1"/>
    </source>
</evidence>
<evidence type="ECO:0000256" key="2">
    <source>
        <dbReference type="SAM" id="Phobius"/>
    </source>
</evidence>
<evidence type="ECO:0000313" key="7">
    <source>
        <dbReference type="Proteomes" id="UP000233256"/>
    </source>
</evidence>
<dbReference type="InterPro" id="IPR001932">
    <property type="entry name" value="PPM-type_phosphatase-like_dom"/>
</dbReference>
<comment type="caution">
    <text evidence="6">The sequence shown here is derived from an EMBL/GenBank/DDBJ whole genome shotgun (WGS) entry which is preliminary data.</text>
</comment>
<accession>A0A2N1PTU4</accession>
<feature type="transmembrane region" description="Helical" evidence="2">
    <location>
        <begin position="411"/>
        <end position="430"/>
    </location>
</feature>
<dbReference type="Pfam" id="PF01590">
    <property type="entry name" value="GAF"/>
    <property type="match status" value="1"/>
</dbReference>
<dbReference type="Proteomes" id="UP000233256">
    <property type="component" value="Unassembled WGS sequence"/>
</dbReference>
<dbReference type="SUPFAM" id="SSF81606">
    <property type="entry name" value="PP2C-like"/>
    <property type="match status" value="1"/>
</dbReference>
<dbReference type="Gene3D" id="3.30.450.40">
    <property type="match status" value="1"/>
</dbReference>
<dbReference type="PANTHER" id="PTHR43156:SF2">
    <property type="entry name" value="STAGE II SPORULATION PROTEIN E"/>
    <property type="match status" value="1"/>
</dbReference>
<dbReference type="SMART" id="SM00331">
    <property type="entry name" value="PP2C_SIG"/>
    <property type="match status" value="1"/>
</dbReference>
<dbReference type="EMBL" id="PGXC01000002">
    <property type="protein sequence ID" value="PKK91726.1"/>
    <property type="molecule type" value="Genomic_DNA"/>
</dbReference>
<evidence type="ECO:0000259" key="4">
    <source>
        <dbReference type="SMART" id="SM00331"/>
    </source>
</evidence>
<dbReference type="Pfam" id="PF07228">
    <property type="entry name" value="SpoIIE"/>
    <property type="match status" value="1"/>
</dbReference>
<dbReference type="InterPro" id="IPR029016">
    <property type="entry name" value="GAF-like_dom_sf"/>
</dbReference>
<dbReference type="GO" id="GO:0016791">
    <property type="term" value="F:phosphatase activity"/>
    <property type="evidence" value="ECO:0007669"/>
    <property type="project" value="TreeGrafter"/>
</dbReference>
<dbReference type="InterPro" id="IPR052016">
    <property type="entry name" value="Bact_Sigma-Reg"/>
</dbReference>
<name>A0A2N1PTU4_9BACT</name>
<keyword evidence="1" id="KW-0378">Hydrolase</keyword>
<sequence>MRLPRIIGLIADKISLLKVLGKTVRRTGEFLSRIMFRLRPFIFNTISFSVLIFLLVNAATFQGLFEEYEVKTLDRRFKVRPVKQRSSKVILIMITDDCIDFYGQFPWPRSHFAKVIKYLTEAGVEAIGFDVLFPDPNLNSPEEDQALVDATGKSGKIFFPLAFKETLEMGDDTSHFIKKTRIFKPFDALAKVARGFGFIDVKFKDINPDGVIRRVAISRQSGEFGLTGSLGLAMAASIQGVSIEEMTNGNLKLGDLEIPVFQVSNEKEKIGTYYINFNSGDSFEHIPFSLVMENELEPEERRLLKDKIVIIGTSATSLADLYFTPEGLRPGVEIHAHTIRNILDRDLLSRVSPRRSMIVLCLLCLFTGLITGRFTFFKNTTILAALIFTLIIAAHAFFEGMNLIVDMVPPLVAIFSIYVVNNFFMMIERLRISRDILREKNLRLDKKVREMEGLNNIAQLMTSTFTVDQFFKELVVTLKNIFEIKKCSILLYDRSDNSLVMRAAAGFDDNEAITLQKRSIGSKGSVTSHVIENREAVLVEDMAKDPRFSAAVSRTGDTHQGKYKSSSFISCPILINEEVEGIINLTDKVGEASFTQDDLNMIMTLAYQVAIGMQKMEFLDQMVEQHRMEKELQVGFEMQSSLLPQKLPHSDYFEIYASLVPAKEIGGDLYQFMTYEDGSLGAVVGDVAGKGVQAGLFMAMASVVIKGYKESEPGICLQNTNKNIVEYFDEAVPSYLTAVYARFEPVTRRAVIAKAGHEPPIFIDGVTGEVTYLEDIDGMPIGMFYFPDSVYEQKIMELREGDTFIFYTDGYPEATNLAEDILGRDEFLDLIQDAPKDTLQNLGEYLYVKAKEFQGEAEQFDDMTIVIVRVRNLPEKN</sequence>
<feature type="domain" description="CHASE2" evidence="5">
    <location>
        <begin position="65"/>
        <end position="371"/>
    </location>
</feature>
<proteinExistence type="predicted"/>
<dbReference type="SUPFAM" id="SSF55781">
    <property type="entry name" value="GAF domain-like"/>
    <property type="match status" value="1"/>
</dbReference>
<dbReference type="Gene3D" id="3.60.40.10">
    <property type="entry name" value="PPM-type phosphatase domain"/>
    <property type="match status" value="1"/>
</dbReference>
<organism evidence="6 7">
    <name type="scientific">Candidatus Wallbacteria bacterium HGW-Wallbacteria-1</name>
    <dbReference type="NCBI Taxonomy" id="2013854"/>
    <lineage>
        <taxon>Bacteria</taxon>
        <taxon>Candidatus Walliibacteriota</taxon>
    </lineage>
</organism>
<evidence type="ECO:0000259" key="3">
    <source>
        <dbReference type="SMART" id="SM00065"/>
    </source>
</evidence>
<keyword evidence="2" id="KW-0812">Transmembrane</keyword>
<reference evidence="6 7" key="1">
    <citation type="journal article" date="2017" name="ISME J.">
        <title>Potential for microbial H2 and metal transformations associated with novel bacteria and archaea in deep terrestrial subsurface sediments.</title>
        <authorList>
            <person name="Hernsdorf A.W."/>
            <person name="Amano Y."/>
            <person name="Miyakawa K."/>
            <person name="Ise K."/>
            <person name="Suzuki Y."/>
            <person name="Anantharaman K."/>
            <person name="Probst A."/>
            <person name="Burstein D."/>
            <person name="Thomas B.C."/>
            <person name="Banfield J.F."/>
        </authorList>
    </citation>
    <scope>NUCLEOTIDE SEQUENCE [LARGE SCALE GENOMIC DNA]</scope>
    <source>
        <strain evidence="6">HGW-Wallbacteria-1</strain>
    </source>
</reference>
<dbReference type="AlphaFoldDB" id="A0A2N1PTU4"/>
<feature type="domain" description="PPM-type phosphatase" evidence="4">
    <location>
        <begin position="650"/>
        <end position="870"/>
    </location>
</feature>
<feature type="domain" description="GAF" evidence="3">
    <location>
        <begin position="466"/>
        <end position="623"/>
    </location>
</feature>
<keyword evidence="2" id="KW-1133">Transmembrane helix</keyword>
<dbReference type="InterPro" id="IPR003018">
    <property type="entry name" value="GAF"/>
</dbReference>
<protein>
    <recommendedName>
        <fullName evidence="8">PPM-type phosphatase domain-containing protein</fullName>
    </recommendedName>
</protein>
<dbReference type="InterPro" id="IPR007890">
    <property type="entry name" value="CHASE2"/>
</dbReference>
<feature type="transmembrane region" description="Helical" evidence="2">
    <location>
        <begin position="41"/>
        <end position="65"/>
    </location>
</feature>
<dbReference type="SMART" id="SM01080">
    <property type="entry name" value="CHASE2"/>
    <property type="match status" value="1"/>
</dbReference>
<keyword evidence="2" id="KW-0472">Membrane</keyword>
<dbReference type="InterPro" id="IPR036457">
    <property type="entry name" value="PPM-type-like_dom_sf"/>
</dbReference>
<dbReference type="SMART" id="SM00065">
    <property type="entry name" value="GAF"/>
    <property type="match status" value="1"/>
</dbReference>
<dbReference type="Pfam" id="PF05226">
    <property type="entry name" value="CHASE2"/>
    <property type="match status" value="1"/>
</dbReference>